<dbReference type="OrthoDB" id="10557567at2759"/>
<dbReference type="RefSeq" id="XP_025348807.1">
    <property type="nucleotide sequence ID" value="XM_025492332.1"/>
</dbReference>
<dbReference type="EMBL" id="KZ819325">
    <property type="protein sequence ID" value="PWN21647.1"/>
    <property type="molecule type" value="Genomic_DNA"/>
</dbReference>
<keyword evidence="3" id="KW-1185">Reference proteome</keyword>
<reference evidence="2 3" key="1">
    <citation type="journal article" date="2018" name="Mol. Biol. Evol.">
        <title>Broad Genomic Sampling Reveals a Smut Pathogenic Ancestry of the Fungal Clade Ustilaginomycotina.</title>
        <authorList>
            <person name="Kijpornyongpan T."/>
            <person name="Mondo S.J."/>
            <person name="Barry K."/>
            <person name="Sandor L."/>
            <person name="Lee J."/>
            <person name="Lipzen A."/>
            <person name="Pangilinan J."/>
            <person name="LaButti K."/>
            <person name="Hainaut M."/>
            <person name="Henrissat B."/>
            <person name="Grigoriev I.V."/>
            <person name="Spatafora J.W."/>
            <person name="Aime M.C."/>
        </authorList>
    </citation>
    <scope>NUCLEOTIDE SEQUENCE [LARGE SCALE GENOMIC DNA]</scope>
    <source>
        <strain evidence="2 3">MCA 4718</strain>
    </source>
</reference>
<sequence>MTFFPQCDTQVAIGFASRKRKEMEEEAGGNGQINIAERRKIALPSRKSDGHQTATFHPLGAEDNLRMLASLGLLETRASTSRLPMNGSPTSASSDASSSDHYFSSSHAGHYPNVEPYHRHNMSASSSGSMDIDPSTPAHGHGPQCSSLPQLYICHEMDSALYARCVDCSHSWHVGPGQSLSYSP</sequence>
<feature type="compositionally biased region" description="Low complexity" evidence="1">
    <location>
        <begin position="91"/>
        <end position="108"/>
    </location>
</feature>
<name>A0A316U8R7_9BASI</name>
<protein>
    <submittedName>
        <fullName evidence="2">Uncharacterized protein</fullName>
    </submittedName>
</protein>
<dbReference type="Proteomes" id="UP000245942">
    <property type="component" value="Unassembled WGS sequence"/>
</dbReference>
<dbReference type="GeneID" id="37014066"/>
<organism evidence="2 3">
    <name type="scientific">Pseudomicrostroma glucosiphilum</name>
    <dbReference type="NCBI Taxonomy" id="1684307"/>
    <lineage>
        <taxon>Eukaryota</taxon>
        <taxon>Fungi</taxon>
        <taxon>Dikarya</taxon>
        <taxon>Basidiomycota</taxon>
        <taxon>Ustilaginomycotina</taxon>
        <taxon>Exobasidiomycetes</taxon>
        <taxon>Microstromatales</taxon>
        <taxon>Microstromatales incertae sedis</taxon>
        <taxon>Pseudomicrostroma</taxon>
    </lineage>
</organism>
<evidence type="ECO:0000313" key="3">
    <source>
        <dbReference type="Proteomes" id="UP000245942"/>
    </source>
</evidence>
<evidence type="ECO:0000256" key="1">
    <source>
        <dbReference type="SAM" id="MobiDB-lite"/>
    </source>
</evidence>
<accession>A0A316U8R7</accession>
<feature type="region of interest" description="Disordered" evidence="1">
    <location>
        <begin position="80"/>
        <end position="142"/>
    </location>
</feature>
<feature type="compositionally biased region" description="Polar residues" evidence="1">
    <location>
        <begin position="80"/>
        <end position="90"/>
    </location>
</feature>
<proteinExistence type="predicted"/>
<dbReference type="AlphaFoldDB" id="A0A316U8R7"/>
<gene>
    <name evidence="2" type="ORF">BCV69DRAFT_282361</name>
</gene>
<evidence type="ECO:0000313" key="2">
    <source>
        <dbReference type="EMBL" id="PWN21647.1"/>
    </source>
</evidence>